<dbReference type="InterPro" id="IPR041846">
    <property type="entry name" value="ENL_dom"/>
</dbReference>
<dbReference type="Proteomes" id="UP000265566">
    <property type="component" value="Chromosome 2"/>
</dbReference>
<dbReference type="PANTHER" id="PTHR33021">
    <property type="entry name" value="BLUE COPPER PROTEIN"/>
    <property type="match status" value="1"/>
</dbReference>
<dbReference type="OrthoDB" id="2015640at2759"/>
<dbReference type="Gene3D" id="2.60.40.420">
    <property type="entry name" value="Cupredoxins - blue copper proteins"/>
    <property type="match status" value="1"/>
</dbReference>
<dbReference type="GO" id="GO:0098552">
    <property type="term" value="C:side of membrane"/>
    <property type="evidence" value="ECO:0007669"/>
    <property type="project" value="UniProtKB-KW"/>
</dbReference>
<reference evidence="17" key="4">
    <citation type="journal article" date="2018" name="Nat. Plants">
        <title>Whole-genome landscape of Medicago truncatula symbiotic genes.</title>
        <authorList>
            <person name="Pecrix Y."/>
            <person name="Staton S.E."/>
            <person name="Sallet E."/>
            <person name="Lelandais-Briere C."/>
            <person name="Moreau S."/>
            <person name="Carrere S."/>
            <person name="Blein T."/>
            <person name="Jardinaud M.F."/>
            <person name="Latrasse D."/>
            <person name="Zouine M."/>
            <person name="Zahm M."/>
            <person name="Kreplak J."/>
            <person name="Mayjonade B."/>
            <person name="Satge C."/>
            <person name="Perez M."/>
            <person name="Cauet S."/>
            <person name="Marande W."/>
            <person name="Chantry-Darmon C."/>
            <person name="Lopez-Roques C."/>
            <person name="Bouchez O."/>
            <person name="Berard A."/>
            <person name="Debelle F."/>
            <person name="Munos S."/>
            <person name="Bendahmane A."/>
            <person name="Berges H."/>
            <person name="Niebel A."/>
            <person name="Buitink J."/>
            <person name="Frugier F."/>
            <person name="Benhamed M."/>
            <person name="Crespi M."/>
            <person name="Gouzy J."/>
            <person name="Gamas P."/>
        </authorList>
    </citation>
    <scope>NUCLEOTIDE SEQUENCE [LARGE SCALE GENOMIC DNA]</scope>
    <source>
        <strain evidence="17">cv. Jemalong A17</strain>
    </source>
</reference>
<dbReference type="Proteomes" id="UP000002051">
    <property type="component" value="Chromosome 2"/>
</dbReference>
<reference evidence="13 16" key="1">
    <citation type="journal article" date="2011" name="Nature">
        <title>The Medicago genome provides insight into the evolution of rhizobial symbioses.</title>
        <authorList>
            <person name="Young N.D."/>
            <person name="Debelle F."/>
            <person name="Oldroyd G.E."/>
            <person name="Geurts R."/>
            <person name="Cannon S.B."/>
            <person name="Udvardi M.K."/>
            <person name="Benedito V.A."/>
            <person name="Mayer K.F."/>
            <person name="Gouzy J."/>
            <person name="Schoof H."/>
            <person name="Van de Peer Y."/>
            <person name="Proost S."/>
            <person name="Cook D.R."/>
            <person name="Meyers B.C."/>
            <person name="Spannagl M."/>
            <person name="Cheung F."/>
            <person name="De Mita S."/>
            <person name="Krishnakumar V."/>
            <person name="Gundlach H."/>
            <person name="Zhou S."/>
            <person name="Mudge J."/>
            <person name="Bharti A.K."/>
            <person name="Murray J.D."/>
            <person name="Naoumkina M.A."/>
            <person name="Rosen B."/>
            <person name="Silverstein K.A."/>
            <person name="Tang H."/>
            <person name="Rombauts S."/>
            <person name="Zhao P.X."/>
            <person name="Zhou P."/>
            <person name="Barbe V."/>
            <person name="Bardou P."/>
            <person name="Bechner M."/>
            <person name="Bellec A."/>
            <person name="Berger A."/>
            <person name="Berges H."/>
            <person name="Bidwell S."/>
            <person name="Bisseling T."/>
            <person name="Choisne N."/>
            <person name="Couloux A."/>
            <person name="Denny R."/>
            <person name="Deshpande S."/>
            <person name="Dai X."/>
            <person name="Doyle J.J."/>
            <person name="Dudez A.M."/>
            <person name="Farmer A.D."/>
            <person name="Fouteau S."/>
            <person name="Franken C."/>
            <person name="Gibelin C."/>
            <person name="Gish J."/>
            <person name="Goldstein S."/>
            <person name="Gonzalez A.J."/>
            <person name="Green P.J."/>
            <person name="Hallab A."/>
            <person name="Hartog M."/>
            <person name="Hua A."/>
            <person name="Humphray S.J."/>
            <person name="Jeong D.H."/>
            <person name="Jing Y."/>
            <person name="Jocker A."/>
            <person name="Kenton S.M."/>
            <person name="Kim D.J."/>
            <person name="Klee K."/>
            <person name="Lai H."/>
            <person name="Lang C."/>
            <person name="Lin S."/>
            <person name="Macmil S.L."/>
            <person name="Magdelenat G."/>
            <person name="Matthews L."/>
            <person name="McCorrison J."/>
            <person name="Monaghan E.L."/>
            <person name="Mun J.H."/>
            <person name="Najar F.Z."/>
            <person name="Nicholson C."/>
            <person name="Noirot C."/>
            <person name="O'Bleness M."/>
            <person name="Paule C.R."/>
            <person name="Poulain J."/>
            <person name="Prion F."/>
            <person name="Qin B."/>
            <person name="Qu C."/>
            <person name="Retzel E.F."/>
            <person name="Riddle C."/>
            <person name="Sallet E."/>
            <person name="Samain S."/>
            <person name="Samson N."/>
            <person name="Sanders I."/>
            <person name="Saurat O."/>
            <person name="Scarpelli C."/>
            <person name="Schiex T."/>
            <person name="Segurens B."/>
            <person name="Severin A.J."/>
            <person name="Sherrier D.J."/>
            <person name="Shi R."/>
            <person name="Sims S."/>
            <person name="Singer S.R."/>
            <person name="Sinharoy S."/>
            <person name="Sterck L."/>
            <person name="Viollet A."/>
            <person name="Wang B.B."/>
            <person name="Wang K."/>
            <person name="Wang M."/>
            <person name="Wang X."/>
            <person name="Warfsmann J."/>
            <person name="Weissenbach J."/>
            <person name="White D.D."/>
            <person name="White J.D."/>
            <person name="Wiley G.B."/>
            <person name="Wincker P."/>
            <person name="Xing Y."/>
            <person name="Yang L."/>
            <person name="Yao Z."/>
            <person name="Ying F."/>
            <person name="Zhai J."/>
            <person name="Zhou L."/>
            <person name="Zuber A."/>
            <person name="Denarie J."/>
            <person name="Dixon R.A."/>
            <person name="May G.D."/>
            <person name="Schwartz D.C."/>
            <person name="Rogers J."/>
            <person name="Quetier F."/>
            <person name="Town C.D."/>
            <person name="Roe B.A."/>
        </authorList>
    </citation>
    <scope>NUCLEOTIDE SEQUENCE [LARGE SCALE GENOMIC DNA]</scope>
    <source>
        <strain evidence="13">A17</strain>
        <strain evidence="15 16">cv. Jemalong A17</strain>
    </source>
</reference>
<evidence type="ECO:0000256" key="2">
    <source>
        <dbReference type="ARBA" id="ARBA00022475"/>
    </source>
</evidence>
<evidence type="ECO:0000313" key="15">
    <source>
        <dbReference type="EnsemblPlants" id="KEH39164"/>
    </source>
</evidence>
<feature type="compositionally biased region" description="Polar residues" evidence="10">
    <location>
        <begin position="149"/>
        <end position="167"/>
    </location>
</feature>
<keyword evidence="7" id="KW-0325">Glycoprotein</keyword>
<evidence type="ECO:0000256" key="3">
    <source>
        <dbReference type="ARBA" id="ARBA00022622"/>
    </source>
</evidence>
<dbReference type="EnsemblPlants" id="KEH39164">
    <property type="protein sequence ID" value="KEH39164"/>
    <property type="gene ID" value="MTR_2g090580"/>
</dbReference>
<dbReference type="KEGG" id="mtr:25487683"/>
<dbReference type="InterPro" id="IPR003245">
    <property type="entry name" value="Phytocyanin_dom"/>
</dbReference>
<evidence type="ECO:0000256" key="1">
    <source>
        <dbReference type="ARBA" id="ARBA00004609"/>
    </source>
</evidence>
<dbReference type="AlphaFoldDB" id="A0A072VAV5"/>
<dbReference type="PANTHER" id="PTHR33021:SF185">
    <property type="entry name" value="EARLY NODULIN-LIKE PROTEIN 3-RELATED"/>
    <property type="match status" value="1"/>
</dbReference>
<keyword evidence="2" id="KW-1003">Cell membrane</keyword>
<feature type="signal peptide" evidence="11">
    <location>
        <begin position="1"/>
        <end position="24"/>
    </location>
</feature>
<feature type="region of interest" description="Disordered" evidence="10">
    <location>
        <begin position="134"/>
        <end position="181"/>
    </location>
</feature>
<evidence type="ECO:0000256" key="4">
    <source>
        <dbReference type="ARBA" id="ARBA00022729"/>
    </source>
</evidence>
<evidence type="ECO:0000259" key="12">
    <source>
        <dbReference type="PROSITE" id="PS51485"/>
    </source>
</evidence>
<dbReference type="FunFam" id="2.60.40.420:FF:000010">
    <property type="entry name" value="Early nodulin-like protein 1"/>
    <property type="match status" value="1"/>
</dbReference>
<keyword evidence="16" id="KW-1185">Reference proteome</keyword>
<evidence type="ECO:0000313" key="13">
    <source>
        <dbReference type="EMBL" id="KEH39164.1"/>
    </source>
</evidence>
<gene>
    <name evidence="15" type="primary">25487683</name>
    <name evidence="13" type="ordered locus">MTR_2g090580</name>
    <name evidence="14" type="ORF">MtrunA17_Chr2g0324721</name>
</gene>
<evidence type="ECO:0000256" key="10">
    <source>
        <dbReference type="SAM" id="MobiDB-lite"/>
    </source>
</evidence>
<dbReference type="EMBL" id="CM001218">
    <property type="protein sequence ID" value="KEH39164.1"/>
    <property type="molecule type" value="Genomic_DNA"/>
</dbReference>
<dbReference type="InterPro" id="IPR039391">
    <property type="entry name" value="Phytocyanin-like"/>
</dbReference>
<evidence type="ECO:0000256" key="8">
    <source>
        <dbReference type="ARBA" id="ARBA00023288"/>
    </source>
</evidence>
<dbReference type="InterPro" id="IPR008972">
    <property type="entry name" value="Cupredoxin"/>
</dbReference>
<evidence type="ECO:0000313" key="17">
    <source>
        <dbReference type="Proteomes" id="UP000265566"/>
    </source>
</evidence>
<dbReference type="HOGENOM" id="CLU_058719_1_0_1"/>
<dbReference type="Pfam" id="PF02298">
    <property type="entry name" value="Cu_bind_like"/>
    <property type="match status" value="1"/>
</dbReference>
<dbReference type="SUPFAM" id="SSF49503">
    <property type="entry name" value="Cupredoxins"/>
    <property type="match status" value="1"/>
</dbReference>
<protein>
    <submittedName>
        <fullName evidence="13">Early nodulin-like protein</fullName>
    </submittedName>
    <submittedName>
        <fullName evidence="14">Putative cupredoxin</fullName>
    </submittedName>
</protein>
<feature type="compositionally biased region" description="Low complexity" evidence="10">
    <location>
        <begin position="137"/>
        <end position="147"/>
    </location>
</feature>
<dbReference type="EMBL" id="PSQE01000002">
    <property type="protein sequence ID" value="RHN75757.1"/>
    <property type="molecule type" value="Genomic_DNA"/>
</dbReference>
<dbReference type="Gramene" id="rna12002">
    <property type="protein sequence ID" value="RHN75757.1"/>
    <property type="gene ID" value="gene12002"/>
</dbReference>
<keyword evidence="4 11" id="KW-0732">Signal</keyword>
<evidence type="ECO:0000256" key="6">
    <source>
        <dbReference type="ARBA" id="ARBA00023157"/>
    </source>
</evidence>
<evidence type="ECO:0000256" key="11">
    <source>
        <dbReference type="SAM" id="SignalP"/>
    </source>
</evidence>
<feature type="chain" id="PRO_5014500416" evidence="11">
    <location>
        <begin position="25"/>
        <end position="200"/>
    </location>
</feature>
<comment type="similarity">
    <text evidence="9">Belongs to the early nodulin-like (ENODL) family.</text>
</comment>
<sequence length="200" mass="21570">MATMKFTFLFFVSMMILSSSLSSAYKFHVGGKHGWAVKPSAGYSHWAEKNRFQVNDTLYFKYNKGSDSVLVVNKQDFDSCNTKNPILKLDDGDSTFKFDKSGPFFFISGIVENCQKGEKLIVVVLSPNHHYTPPSPTTVAPAPSHSAENAPSPSATGDTPPTTSPIDENSPAPSPAHSGSDRFRGSVGVGVALVLASFVF</sequence>
<evidence type="ECO:0000256" key="5">
    <source>
        <dbReference type="ARBA" id="ARBA00023136"/>
    </source>
</evidence>
<dbReference type="STRING" id="3880.A0A072VAV5"/>
<keyword evidence="3" id="KW-0336">GPI-anchor</keyword>
<dbReference type="GO" id="GO:0005886">
    <property type="term" value="C:plasma membrane"/>
    <property type="evidence" value="ECO:0000318"/>
    <property type="project" value="GO_Central"/>
</dbReference>
<evidence type="ECO:0000313" key="14">
    <source>
        <dbReference type="EMBL" id="RHN75757.1"/>
    </source>
</evidence>
<feature type="domain" description="Phytocyanin" evidence="12">
    <location>
        <begin position="25"/>
        <end position="126"/>
    </location>
</feature>
<comment type="subcellular location">
    <subcellularLocation>
        <location evidence="1">Cell membrane</location>
        <topology evidence="1">Lipid-anchor</topology>
        <topology evidence="1">GPI-anchor</topology>
    </subcellularLocation>
</comment>
<evidence type="ECO:0000256" key="9">
    <source>
        <dbReference type="ARBA" id="ARBA00035011"/>
    </source>
</evidence>
<keyword evidence="6" id="KW-1015">Disulfide bond</keyword>
<reference evidence="13 16" key="2">
    <citation type="journal article" date="2014" name="BMC Genomics">
        <title>An improved genome release (version Mt4.0) for the model legume Medicago truncatula.</title>
        <authorList>
            <person name="Tang H."/>
            <person name="Krishnakumar V."/>
            <person name="Bidwell S."/>
            <person name="Rosen B."/>
            <person name="Chan A."/>
            <person name="Zhou S."/>
            <person name="Gentzbittel L."/>
            <person name="Childs K.L."/>
            <person name="Yandell M."/>
            <person name="Gundlach H."/>
            <person name="Mayer K.F."/>
            <person name="Schwartz D.C."/>
            <person name="Town C.D."/>
        </authorList>
    </citation>
    <scope>GENOME REANNOTATION</scope>
    <source>
        <strain evidence="13">A17</strain>
        <strain evidence="15 16">cv. Jemalong A17</strain>
    </source>
</reference>
<reference evidence="14" key="5">
    <citation type="journal article" date="2018" name="Nat. Plants">
        <title>Whole-genome landscape of Medicago truncatula symbiotic genes.</title>
        <authorList>
            <person name="Pecrix Y."/>
            <person name="Gamas P."/>
            <person name="Carrere S."/>
        </authorList>
    </citation>
    <scope>NUCLEOTIDE SEQUENCE</scope>
    <source>
        <tissue evidence="14">Leaves</tissue>
    </source>
</reference>
<keyword evidence="8" id="KW-0449">Lipoprotein</keyword>
<name>A0A072VAV5_MEDTR</name>
<accession>A0A072VAV5</accession>
<reference evidence="15" key="3">
    <citation type="submission" date="2015-04" db="UniProtKB">
        <authorList>
            <consortium name="EnsemblPlants"/>
        </authorList>
    </citation>
    <scope>IDENTIFICATION</scope>
    <source>
        <strain evidence="15">cv. Jemalong A17</strain>
    </source>
</reference>
<dbReference type="GO" id="GO:0009055">
    <property type="term" value="F:electron transfer activity"/>
    <property type="evidence" value="ECO:0007669"/>
    <property type="project" value="InterPro"/>
</dbReference>
<organism evidence="13 16">
    <name type="scientific">Medicago truncatula</name>
    <name type="common">Barrel medic</name>
    <name type="synonym">Medicago tribuloides</name>
    <dbReference type="NCBI Taxonomy" id="3880"/>
    <lineage>
        <taxon>Eukaryota</taxon>
        <taxon>Viridiplantae</taxon>
        <taxon>Streptophyta</taxon>
        <taxon>Embryophyta</taxon>
        <taxon>Tracheophyta</taxon>
        <taxon>Spermatophyta</taxon>
        <taxon>Magnoliopsida</taxon>
        <taxon>eudicotyledons</taxon>
        <taxon>Gunneridae</taxon>
        <taxon>Pentapetalae</taxon>
        <taxon>rosids</taxon>
        <taxon>fabids</taxon>
        <taxon>Fabales</taxon>
        <taxon>Fabaceae</taxon>
        <taxon>Papilionoideae</taxon>
        <taxon>50 kb inversion clade</taxon>
        <taxon>NPAAA clade</taxon>
        <taxon>Hologalegina</taxon>
        <taxon>IRL clade</taxon>
        <taxon>Trifolieae</taxon>
        <taxon>Medicago</taxon>
    </lineage>
</organism>
<proteinExistence type="inferred from homology"/>
<dbReference type="ExpressionAtlas" id="A0A072VAV5">
    <property type="expression patterns" value="differential"/>
</dbReference>
<dbReference type="CDD" id="cd11019">
    <property type="entry name" value="OsENODL1_like"/>
    <property type="match status" value="1"/>
</dbReference>
<keyword evidence="5" id="KW-0472">Membrane</keyword>
<dbReference type="PROSITE" id="PS51485">
    <property type="entry name" value="PHYTOCYANIN"/>
    <property type="match status" value="1"/>
</dbReference>
<evidence type="ECO:0000313" key="16">
    <source>
        <dbReference type="Proteomes" id="UP000002051"/>
    </source>
</evidence>
<evidence type="ECO:0000256" key="7">
    <source>
        <dbReference type="ARBA" id="ARBA00023180"/>
    </source>
</evidence>